<feature type="transmembrane region" description="Helical" evidence="7">
    <location>
        <begin position="46"/>
        <end position="66"/>
    </location>
</feature>
<evidence type="ECO:0000256" key="1">
    <source>
        <dbReference type="ARBA" id="ARBA00004651"/>
    </source>
</evidence>
<comment type="caution">
    <text evidence="8">The sequence shown here is derived from an EMBL/GenBank/DDBJ whole genome shotgun (WGS) entry which is preliminary data.</text>
</comment>
<sequence length="137" mass="14388">MTDKYASTVSLAGRILLALMFIPAGFGKLTNIGGTAGYIASGGLPFPSLLAVLAGALELFGGLALVIGFKVRWVGLAMALFTLVASMVFHPFWSVPEAQQMVTKLLFMKNISVVGGMLLISALGAGALSVDERNRQR</sequence>
<evidence type="ECO:0000256" key="2">
    <source>
        <dbReference type="ARBA" id="ARBA00006679"/>
    </source>
</evidence>
<dbReference type="InterPro" id="IPR051907">
    <property type="entry name" value="DoxX-like_oxidoreductase"/>
</dbReference>
<dbReference type="EMBL" id="QXJC01000005">
    <property type="protein sequence ID" value="RID97578.1"/>
    <property type="molecule type" value="Genomic_DNA"/>
</dbReference>
<feature type="transmembrane region" description="Helical" evidence="7">
    <location>
        <begin position="7"/>
        <end position="26"/>
    </location>
</feature>
<comment type="subcellular location">
    <subcellularLocation>
        <location evidence="1">Cell membrane</location>
        <topology evidence="1">Multi-pass membrane protein</topology>
    </subcellularLocation>
</comment>
<keyword evidence="4 7" id="KW-0812">Transmembrane</keyword>
<dbReference type="GO" id="GO:0005886">
    <property type="term" value="C:plasma membrane"/>
    <property type="evidence" value="ECO:0007669"/>
    <property type="project" value="UniProtKB-SubCell"/>
</dbReference>
<evidence type="ECO:0000256" key="3">
    <source>
        <dbReference type="ARBA" id="ARBA00022475"/>
    </source>
</evidence>
<evidence type="ECO:0000256" key="7">
    <source>
        <dbReference type="SAM" id="Phobius"/>
    </source>
</evidence>
<keyword evidence="9" id="KW-1185">Reference proteome</keyword>
<keyword evidence="3" id="KW-1003">Cell membrane</keyword>
<name>A0A398C9R7_9BURK</name>
<keyword evidence="6 7" id="KW-0472">Membrane</keyword>
<protein>
    <submittedName>
        <fullName evidence="8">DoxX family protein</fullName>
    </submittedName>
</protein>
<evidence type="ECO:0000256" key="4">
    <source>
        <dbReference type="ARBA" id="ARBA00022692"/>
    </source>
</evidence>
<dbReference type="AlphaFoldDB" id="A0A398C9R7"/>
<dbReference type="Pfam" id="PF07681">
    <property type="entry name" value="DoxX"/>
    <property type="match status" value="1"/>
</dbReference>
<dbReference type="OrthoDB" id="9792760at2"/>
<evidence type="ECO:0000256" key="5">
    <source>
        <dbReference type="ARBA" id="ARBA00022989"/>
    </source>
</evidence>
<dbReference type="InterPro" id="IPR032808">
    <property type="entry name" value="DoxX"/>
</dbReference>
<evidence type="ECO:0000313" key="8">
    <source>
        <dbReference type="EMBL" id="RID97578.1"/>
    </source>
</evidence>
<organism evidence="8 9">
    <name type="scientific">Simplicispira hankyongi</name>
    <dbReference type="NCBI Taxonomy" id="2315688"/>
    <lineage>
        <taxon>Bacteria</taxon>
        <taxon>Pseudomonadati</taxon>
        <taxon>Pseudomonadota</taxon>
        <taxon>Betaproteobacteria</taxon>
        <taxon>Burkholderiales</taxon>
        <taxon>Comamonadaceae</taxon>
        <taxon>Simplicispira</taxon>
    </lineage>
</organism>
<comment type="similarity">
    <text evidence="2">Belongs to the DoxX family.</text>
</comment>
<dbReference type="PANTHER" id="PTHR33452:SF1">
    <property type="entry name" value="INNER MEMBRANE PROTEIN YPHA-RELATED"/>
    <property type="match status" value="1"/>
</dbReference>
<feature type="transmembrane region" description="Helical" evidence="7">
    <location>
        <begin position="73"/>
        <end position="93"/>
    </location>
</feature>
<accession>A0A398C9R7</accession>
<dbReference type="Proteomes" id="UP000266302">
    <property type="component" value="Unassembled WGS sequence"/>
</dbReference>
<feature type="transmembrane region" description="Helical" evidence="7">
    <location>
        <begin position="113"/>
        <end position="130"/>
    </location>
</feature>
<reference evidence="8 9" key="1">
    <citation type="submission" date="2018-09" db="EMBL/GenBank/DDBJ databases">
        <title>Draft genome of Simplicispira sp. NY-02.</title>
        <authorList>
            <person name="Im W.T."/>
        </authorList>
    </citation>
    <scope>NUCLEOTIDE SEQUENCE [LARGE SCALE GENOMIC DNA]</scope>
    <source>
        <strain evidence="8 9">NY-02</strain>
    </source>
</reference>
<evidence type="ECO:0000256" key="6">
    <source>
        <dbReference type="ARBA" id="ARBA00023136"/>
    </source>
</evidence>
<gene>
    <name evidence="8" type="ORF">D3F03_12055</name>
</gene>
<keyword evidence="5 7" id="KW-1133">Transmembrane helix</keyword>
<evidence type="ECO:0000313" key="9">
    <source>
        <dbReference type="Proteomes" id="UP000266302"/>
    </source>
</evidence>
<proteinExistence type="inferred from homology"/>
<dbReference type="PANTHER" id="PTHR33452">
    <property type="entry name" value="OXIDOREDUCTASE CATD-RELATED"/>
    <property type="match status" value="1"/>
</dbReference>